<evidence type="ECO:0000256" key="8">
    <source>
        <dbReference type="ARBA" id="ARBA00022741"/>
    </source>
</evidence>
<dbReference type="SUPFAM" id="SSF56112">
    <property type="entry name" value="Protein kinase-like (PK-like)"/>
    <property type="match status" value="1"/>
</dbReference>
<dbReference type="Proteomes" id="UP000594263">
    <property type="component" value="Unplaced"/>
</dbReference>
<evidence type="ECO:0000313" key="14">
    <source>
        <dbReference type="EnsemblPlants" id="Kaladp0034s0182.2.v1.1"/>
    </source>
</evidence>
<comment type="catalytic activity">
    <reaction evidence="11">
        <text>L-threonyl-[protein] + ATP = O-phospho-L-threonyl-[protein] + ADP + H(+)</text>
        <dbReference type="Rhea" id="RHEA:46608"/>
        <dbReference type="Rhea" id="RHEA-COMP:11060"/>
        <dbReference type="Rhea" id="RHEA-COMP:11605"/>
        <dbReference type="ChEBI" id="CHEBI:15378"/>
        <dbReference type="ChEBI" id="CHEBI:30013"/>
        <dbReference type="ChEBI" id="CHEBI:30616"/>
        <dbReference type="ChEBI" id="CHEBI:61977"/>
        <dbReference type="ChEBI" id="CHEBI:456216"/>
        <dbReference type="EC" id="2.7.11.1"/>
    </reaction>
</comment>
<keyword evidence="7" id="KW-0808">Transferase</keyword>
<evidence type="ECO:0000256" key="11">
    <source>
        <dbReference type="ARBA" id="ARBA00047899"/>
    </source>
</evidence>
<dbReference type="GO" id="GO:0005524">
    <property type="term" value="F:ATP binding"/>
    <property type="evidence" value="ECO:0007669"/>
    <property type="project" value="UniProtKB-KW"/>
</dbReference>
<comment type="subcellular location">
    <subcellularLocation>
        <location evidence="1">Chromosome</location>
    </subcellularLocation>
    <subcellularLocation>
        <location evidence="2">Cytoplasm</location>
    </subcellularLocation>
</comment>
<evidence type="ECO:0000256" key="7">
    <source>
        <dbReference type="ARBA" id="ARBA00022679"/>
    </source>
</evidence>
<keyword evidence="10" id="KW-0067">ATP-binding</keyword>
<keyword evidence="4" id="KW-0158">Chromosome</keyword>
<evidence type="ECO:0000259" key="13">
    <source>
        <dbReference type="SMART" id="SM01331"/>
    </source>
</evidence>
<protein>
    <recommendedName>
        <fullName evidence="3">non-specific serine/threonine protein kinase</fullName>
        <ecNumber evidence="3">2.7.11.1</ecNumber>
    </recommendedName>
</protein>
<dbReference type="Gramene" id="Kaladp0034s0182.2.v1.1">
    <property type="protein sequence ID" value="Kaladp0034s0182.2.v1.1"/>
    <property type="gene ID" value="Kaladp0034s0182.v1.1"/>
</dbReference>
<name>A0A7N0TF46_KALFE</name>
<dbReference type="GO" id="GO:0035556">
    <property type="term" value="P:intracellular signal transduction"/>
    <property type="evidence" value="ECO:0007669"/>
    <property type="project" value="TreeGrafter"/>
</dbReference>
<accession>A0A7N0TF46</accession>
<evidence type="ECO:0000256" key="9">
    <source>
        <dbReference type="ARBA" id="ARBA00022777"/>
    </source>
</evidence>
<evidence type="ECO:0000256" key="12">
    <source>
        <dbReference type="ARBA" id="ARBA00048679"/>
    </source>
</evidence>
<dbReference type="SMART" id="SM01331">
    <property type="entry name" value="DUF3635"/>
    <property type="match status" value="1"/>
</dbReference>
<evidence type="ECO:0000256" key="5">
    <source>
        <dbReference type="ARBA" id="ARBA00022490"/>
    </source>
</evidence>
<dbReference type="Pfam" id="PF12330">
    <property type="entry name" value="Haspin_kinase"/>
    <property type="match status" value="1"/>
</dbReference>
<dbReference type="OMA" id="GNWEGRY"/>
<evidence type="ECO:0000313" key="15">
    <source>
        <dbReference type="Proteomes" id="UP000594263"/>
    </source>
</evidence>
<dbReference type="GO" id="GO:0043687">
    <property type="term" value="P:post-translational protein modification"/>
    <property type="evidence" value="ECO:0007669"/>
    <property type="project" value="EnsemblPlants"/>
</dbReference>
<evidence type="ECO:0000256" key="4">
    <source>
        <dbReference type="ARBA" id="ARBA00022454"/>
    </source>
</evidence>
<dbReference type="GO" id="GO:0005634">
    <property type="term" value="C:nucleus"/>
    <property type="evidence" value="ECO:0007669"/>
    <property type="project" value="EnsemblPlants"/>
</dbReference>
<comment type="catalytic activity">
    <reaction evidence="12">
        <text>L-seryl-[protein] + ATP = O-phospho-L-seryl-[protein] + ADP + H(+)</text>
        <dbReference type="Rhea" id="RHEA:17989"/>
        <dbReference type="Rhea" id="RHEA-COMP:9863"/>
        <dbReference type="Rhea" id="RHEA-COMP:11604"/>
        <dbReference type="ChEBI" id="CHEBI:15378"/>
        <dbReference type="ChEBI" id="CHEBI:29999"/>
        <dbReference type="ChEBI" id="CHEBI:30616"/>
        <dbReference type="ChEBI" id="CHEBI:83421"/>
        <dbReference type="ChEBI" id="CHEBI:456216"/>
        <dbReference type="EC" id="2.7.11.1"/>
    </reaction>
</comment>
<dbReference type="EC" id="2.7.11.1" evidence="3"/>
<dbReference type="Gene3D" id="1.10.510.10">
    <property type="entry name" value="Transferase(Phosphotransferase) domain 1"/>
    <property type="match status" value="1"/>
</dbReference>
<dbReference type="GO" id="GO:0000278">
    <property type="term" value="P:mitotic cell cycle"/>
    <property type="evidence" value="ECO:0007669"/>
    <property type="project" value="EnsemblPlants"/>
</dbReference>
<dbReference type="EnsemblPlants" id="Kaladp0034s0182.2.v1.1">
    <property type="protein sequence ID" value="Kaladp0034s0182.2.v1.1"/>
    <property type="gene ID" value="Kaladp0034s0182.v1.1"/>
</dbReference>
<dbReference type="Gramene" id="Kaladp0034s0182.1.v1.1">
    <property type="protein sequence ID" value="Kaladp0034s0182.1.v1.1"/>
    <property type="gene ID" value="Kaladp0034s0182.v1.1"/>
</dbReference>
<dbReference type="InterPro" id="IPR011009">
    <property type="entry name" value="Kinase-like_dom_sf"/>
</dbReference>
<evidence type="ECO:0000256" key="2">
    <source>
        <dbReference type="ARBA" id="ARBA00004496"/>
    </source>
</evidence>
<feature type="domain" description="Serine/threonine-protein kinase haspin C-terminal" evidence="13">
    <location>
        <begin position="204"/>
        <end position="287"/>
    </location>
</feature>
<keyword evidence="9" id="KW-0418">Kinase</keyword>
<dbReference type="GO" id="GO:0035402">
    <property type="term" value="F:histone H3T11 kinase activity"/>
    <property type="evidence" value="ECO:0007669"/>
    <property type="project" value="EnsemblPlants"/>
</dbReference>
<dbReference type="GO" id="GO:0005694">
    <property type="term" value="C:chromosome"/>
    <property type="evidence" value="ECO:0007669"/>
    <property type="project" value="UniProtKB-SubCell"/>
</dbReference>
<dbReference type="AlphaFoldDB" id="A0A7N0TF46"/>
<dbReference type="PANTHER" id="PTHR24419:SF18">
    <property type="entry name" value="SERINE_THREONINE-PROTEIN KINASE HASPIN"/>
    <property type="match status" value="1"/>
</dbReference>
<organism evidence="14 15">
    <name type="scientific">Kalanchoe fedtschenkoi</name>
    <name type="common">Lavender scallops</name>
    <name type="synonym">South American air plant</name>
    <dbReference type="NCBI Taxonomy" id="63787"/>
    <lineage>
        <taxon>Eukaryota</taxon>
        <taxon>Viridiplantae</taxon>
        <taxon>Streptophyta</taxon>
        <taxon>Embryophyta</taxon>
        <taxon>Tracheophyta</taxon>
        <taxon>Spermatophyta</taxon>
        <taxon>Magnoliopsida</taxon>
        <taxon>eudicotyledons</taxon>
        <taxon>Gunneridae</taxon>
        <taxon>Pentapetalae</taxon>
        <taxon>Saxifragales</taxon>
        <taxon>Crassulaceae</taxon>
        <taxon>Kalanchoe</taxon>
    </lineage>
</organism>
<dbReference type="GO" id="GO:0005737">
    <property type="term" value="C:cytoplasm"/>
    <property type="evidence" value="ECO:0007669"/>
    <property type="project" value="UniProtKB-SubCell"/>
</dbReference>
<dbReference type="FunFam" id="1.10.510.10:FF:000401">
    <property type="entry name" value="serine/threonine-protein kinase haspin"/>
    <property type="match status" value="1"/>
</dbReference>
<proteinExistence type="predicted"/>
<dbReference type="InterPro" id="IPR024604">
    <property type="entry name" value="GSG2_C"/>
</dbReference>
<keyword evidence="5" id="KW-0963">Cytoplasm</keyword>
<keyword evidence="8" id="KW-0547">Nucleotide-binding</keyword>
<keyword evidence="6" id="KW-0723">Serine/threonine-protein kinase</keyword>
<dbReference type="GO" id="GO:0072354">
    <property type="term" value="F:histone H3T3 kinase activity"/>
    <property type="evidence" value="ECO:0007669"/>
    <property type="project" value="EnsemblPlants"/>
</dbReference>
<evidence type="ECO:0000256" key="10">
    <source>
        <dbReference type="ARBA" id="ARBA00022840"/>
    </source>
</evidence>
<sequence>LLAWKDVLTIKSHCSTDCHFFQKSEELLEEVVLSRTLNHLRGHVGHVQNATSSFIEILDTRVCQGPYDAALIKAWEDWDEKCGSENDHPKDFPIYQRYVISVLEHGGEDLERFVLLNFDEARSLLVQTTAALAVAEAAYEFEHRDLHWGNILLSRKESETLQFVLEGRQFLVPTYGLHVSIIDFTLSRINTGEDILFLDLSSAPELFEGPKGDKQADTYRKMKEVTGDCWEGSYPKTNVLWLQYVVDILLLKKSFKRTTKDERELRSLKKHLNSCKSSKEALQDPFFSDLLVDIHVTEDLAS</sequence>
<evidence type="ECO:0000256" key="3">
    <source>
        <dbReference type="ARBA" id="ARBA00012513"/>
    </source>
</evidence>
<dbReference type="PANTHER" id="PTHR24419">
    <property type="entry name" value="INTERLEUKIN-1 RECEPTOR-ASSOCIATED KINASE"/>
    <property type="match status" value="1"/>
</dbReference>
<evidence type="ECO:0000256" key="6">
    <source>
        <dbReference type="ARBA" id="ARBA00022527"/>
    </source>
</evidence>
<dbReference type="Gene3D" id="3.30.200.20">
    <property type="entry name" value="Phosphorylase Kinase, domain 1"/>
    <property type="match status" value="1"/>
</dbReference>
<keyword evidence="15" id="KW-1185">Reference proteome</keyword>
<evidence type="ECO:0000256" key="1">
    <source>
        <dbReference type="ARBA" id="ARBA00004286"/>
    </source>
</evidence>
<dbReference type="EnsemblPlants" id="Kaladp0034s0182.1.v1.1">
    <property type="protein sequence ID" value="Kaladp0034s0182.1.v1.1"/>
    <property type="gene ID" value="Kaladp0034s0182.v1.1"/>
</dbReference>
<reference evidence="14" key="1">
    <citation type="submission" date="2021-01" db="UniProtKB">
        <authorList>
            <consortium name="EnsemblPlants"/>
        </authorList>
    </citation>
    <scope>IDENTIFICATION</scope>
</reference>